<organism evidence="3 4">
    <name type="scientific">Fulvivirga marina</name>
    <dbReference type="NCBI Taxonomy" id="2494733"/>
    <lineage>
        <taxon>Bacteria</taxon>
        <taxon>Pseudomonadati</taxon>
        <taxon>Bacteroidota</taxon>
        <taxon>Cytophagia</taxon>
        <taxon>Cytophagales</taxon>
        <taxon>Fulvivirgaceae</taxon>
        <taxon>Fulvivirga</taxon>
    </lineage>
</organism>
<accession>A0A937KEC7</accession>
<feature type="domain" description="BioF2-like acetyltransferase" evidence="2">
    <location>
        <begin position="182"/>
        <end position="316"/>
    </location>
</feature>
<evidence type="ECO:0000313" key="4">
    <source>
        <dbReference type="Proteomes" id="UP000614216"/>
    </source>
</evidence>
<proteinExistence type="predicted"/>
<evidence type="ECO:0000259" key="2">
    <source>
        <dbReference type="Pfam" id="PF13480"/>
    </source>
</evidence>
<dbReference type="InterPro" id="IPR038740">
    <property type="entry name" value="BioF2-like_GNAT_dom"/>
</dbReference>
<dbReference type="Pfam" id="PF13480">
    <property type="entry name" value="Acetyltransf_6"/>
    <property type="match status" value="1"/>
</dbReference>
<dbReference type="InterPro" id="IPR016181">
    <property type="entry name" value="Acyl_CoA_acyltransferase"/>
</dbReference>
<keyword evidence="1" id="KW-1133">Transmembrane helix</keyword>
<keyword evidence="4" id="KW-1185">Reference proteome</keyword>
<sequence>MINGKQTYTFQLSDKCLSSEEIRVFEDCLNYYNLDNSIWEVFACLFKSSVENAKPLLLKAFKDGSLFGVTIVIRCKRYGKSLFNNKLLSGLINIINIPFYLWIKFGCCMDMMSNPGFVKDPEKSEEVFRAMLSYFKENNLLTFINDYSENIGLYESAAVLPALPHAIIDCSSMTSIQDYTKSHKNIKRKIRVFKNKNGEYKRIDKQLNKGQLNSLKKCFISTSEKSVFYLPYQKLYLNAALTTSSTELENVHYFIATINGEFIGYQAALATGKYLNALHGAFDRNRKTNYHAYDILFVKMTEFALEKGLKMIDFGAVINSTKEKMINKSKEMSYFIYSKYSMVQKLFRVLLKLTKIQGAEQMKFRQSDEIIAQDNG</sequence>
<dbReference type="RefSeq" id="WP_202859145.1">
    <property type="nucleotide sequence ID" value="NZ_JAEUGD010000067.1"/>
</dbReference>
<name>A0A937KEC7_9BACT</name>
<dbReference type="AlphaFoldDB" id="A0A937KEC7"/>
<dbReference type="Gene3D" id="3.40.630.30">
    <property type="match status" value="1"/>
</dbReference>
<dbReference type="EMBL" id="JAEUGD010000067">
    <property type="protein sequence ID" value="MBL6449597.1"/>
    <property type="molecule type" value="Genomic_DNA"/>
</dbReference>
<evidence type="ECO:0000313" key="3">
    <source>
        <dbReference type="EMBL" id="MBL6449597.1"/>
    </source>
</evidence>
<gene>
    <name evidence="3" type="ORF">JMN32_25020</name>
</gene>
<dbReference type="Proteomes" id="UP000614216">
    <property type="component" value="Unassembled WGS sequence"/>
</dbReference>
<dbReference type="SUPFAM" id="SSF55729">
    <property type="entry name" value="Acyl-CoA N-acyltransferases (Nat)"/>
    <property type="match status" value="1"/>
</dbReference>
<keyword evidence="1" id="KW-0812">Transmembrane</keyword>
<keyword evidence="1" id="KW-0472">Membrane</keyword>
<evidence type="ECO:0000256" key="1">
    <source>
        <dbReference type="SAM" id="Phobius"/>
    </source>
</evidence>
<comment type="caution">
    <text evidence="3">The sequence shown here is derived from an EMBL/GenBank/DDBJ whole genome shotgun (WGS) entry which is preliminary data.</text>
</comment>
<reference evidence="3" key="1">
    <citation type="submission" date="2021-01" db="EMBL/GenBank/DDBJ databases">
        <title>Fulvivirga kasyanovii gen. nov., sp nov., a novel member of the phylum Bacteroidetes isolated from seawater in a mussel farm.</title>
        <authorList>
            <person name="Zhao L.-H."/>
            <person name="Wang Z.-J."/>
        </authorList>
    </citation>
    <scope>NUCLEOTIDE SEQUENCE</scope>
    <source>
        <strain evidence="3">29W222</strain>
    </source>
</reference>
<protein>
    <submittedName>
        <fullName evidence="3">GNAT family N-acetyltransferase</fullName>
    </submittedName>
</protein>
<feature type="transmembrane region" description="Helical" evidence="1">
    <location>
        <begin position="83"/>
        <end position="103"/>
    </location>
</feature>